<organism evidence="1 2">
    <name type="scientific">Boeremia exigua</name>
    <dbReference type="NCBI Taxonomy" id="749465"/>
    <lineage>
        <taxon>Eukaryota</taxon>
        <taxon>Fungi</taxon>
        <taxon>Dikarya</taxon>
        <taxon>Ascomycota</taxon>
        <taxon>Pezizomycotina</taxon>
        <taxon>Dothideomycetes</taxon>
        <taxon>Pleosporomycetidae</taxon>
        <taxon>Pleosporales</taxon>
        <taxon>Pleosporineae</taxon>
        <taxon>Didymellaceae</taxon>
        <taxon>Boeremia</taxon>
    </lineage>
</organism>
<evidence type="ECO:0000313" key="2">
    <source>
        <dbReference type="Proteomes" id="UP001153331"/>
    </source>
</evidence>
<protein>
    <submittedName>
        <fullName evidence="1">Uncharacterized protein</fullName>
    </submittedName>
</protein>
<dbReference type="EMBL" id="JAPHNI010001310">
    <property type="protein sequence ID" value="KAJ8105969.1"/>
    <property type="molecule type" value="Genomic_DNA"/>
</dbReference>
<name>A0ACC2HSP7_9PLEO</name>
<dbReference type="Proteomes" id="UP001153331">
    <property type="component" value="Unassembled WGS sequence"/>
</dbReference>
<keyword evidence="2" id="KW-1185">Reference proteome</keyword>
<proteinExistence type="predicted"/>
<accession>A0ACC2HSP7</accession>
<gene>
    <name evidence="1" type="ORF">OPT61_g9853</name>
</gene>
<reference evidence="1" key="1">
    <citation type="submission" date="2022-11" db="EMBL/GenBank/DDBJ databases">
        <title>Genome Sequence of Boeremia exigua.</title>
        <authorList>
            <person name="Buettner E."/>
        </authorList>
    </citation>
    <scope>NUCLEOTIDE SEQUENCE</scope>
    <source>
        <strain evidence="1">CU02</strain>
    </source>
</reference>
<sequence length="341" mass="37070">MAAIDSSIWSEYGKMDPAFEALLPHLPPAKSFMDYGTAANLRAAIATQVEQMVSAGIVKPPDWTGVEKKEIQIPVRDGSTIRAVVYRPETVAPGPLVVYFHGGGFMFGWPESWEHGFEVLTKQLGITVVGVAYRLSPEHVFPTAAEDGCDALKWCAEHAGSLGADAKKGVVVAGTSAGGDVAAVAAHDAVEKKLEPEITGVVLLGAALVHHDAVPERYKEHYRSREQNKNALVLDARSYDWFLEQHKAVPESPYTSALLWPGGHRGQPPTYMQTMGMDPVRDGTLVYEHMLRTEYDVPTKLDVYAGVPHGAPDFFPMLPLARKALEDLEAGVAWILSQTAT</sequence>
<evidence type="ECO:0000313" key="1">
    <source>
        <dbReference type="EMBL" id="KAJ8105969.1"/>
    </source>
</evidence>
<comment type="caution">
    <text evidence="1">The sequence shown here is derived from an EMBL/GenBank/DDBJ whole genome shotgun (WGS) entry which is preliminary data.</text>
</comment>